<feature type="domain" description="HTH luxR-type" evidence="5">
    <location>
        <begin position="88"/>
        <end position="153"/>
    </location>
</feature>
<reference evidence="7" key="1">
    <citation type="journal article" date="2019" name="Int. J. Syst. Evol. Microbiol.">
        <title>The Global Catalogue of Microorganisms (GCM) 10K type strain sequencing project: providing services to taxonomists for standard genome sequencing and annotation.</title>
        <authorList>
            <consortium name="The Broad Institute Genomics Platform"/>
            <consortium name="The Broad Institute Genome Sequencing Center for Infectious Disease"/>
            <person name="Wu L."/>
            <person name="Ma J."/>
        </authorList>
    </citation>
    <scope>NUCLEOTIDE SEQUENCE [LARGE SCALE GENOMIC DNA]</scope>
    <source>
        <strain evidence="7">CGMCC 1.15342</strain>
    </source>
</reference>
<evidence type="ECO:0000256" key="1">
    <source>
        <dbReference type="ARBA" id="ARBA00023015"/>
    </source>
</evidence>
<dbReference type="PANTHER" id="PTHR44688:SF16">
    <property type="entry name" value="DNA-BINDING TRANSCRIPTIONAL ACTIVATOR DEVR_DOSR"/>
    <property type="match status" value="1"/>
</dbReference>
<keyword evidence="4" id="KW-1133">Transmembrane helix</keyword>
<organism evidence="6 7">
    <name type="scientific">Parapedobacter defluvii</name>
    <dbReference type="NCBI Taxonomy" id="2045106"/>
    <lineage>
        <taxon>Bacteria</taxon>
        <taxon>Pseudomonadati</taxon>
        <taxon>Bacteroidota</taxon>
        <taxon>Sphingobacteriia</taxon>
        <taxon>Sphingobacteriales</taxon>
        <taxon>Sphingobacteriaceae</taxon>
        <taxon>Parapedobacter</taxon>
    </lineage>
</organism>
<dbReference type="InterPro" id="IPR036388">
    <property type="entry name" value="WH-like_DNA-bd_sf"/>
</dbReference>
<keyword evidence="7" id="KW-1185">Reference proteome</keyword>
<dbReference type="Gene3D" id="1.10.10.10">
    <property type="entry name" value="Winged helix-like DNA-binding domain superfamily/Winged helix DNA-binding domain"/>
    <property type="match status" value="1"/>
</dbReference>
<evidence type="ECO:0000256" key="4">
    <source>
        <dbReference type="SAM" id="Phobius"/>
    </source>
</evidence>
<keyword evidence="3" id="KW-0804">Transcription</keyword>
<dbReference type="SMART" id="SM00421">
    <property type="entry name" value="HTH_LUXR"/>
    <property type="match status" value="1"/>
</dbReference>
<accession>A0ABQ1MYR1</accession>
<dbReference type="InterPro" id="IPR016032">
    <property type="entry name" value="Sig_transdc_resp-reg_C-effctor"/>
</dbReference>
<dbReference type="PROSITE" id="PS50043">
    <property type="entry name" value="HTH_LUXR_2"/>
    <property type="match status" value="1"/>
</dbReference>
<comment type="caution">
    <text evidence="6">The sequence shown here is derived from an EMBL/GenBank/DDBJ whole genome shotgun (WGS) entry which is preliminary data.</text>
</comment>
<dbReference type="Proteomes" id="UP000597338">
    <property type="component" value="Unassembled WGS sequence"/>
</dbReference>
<evidence type="ECO:0000313" key="6">
    <source>
        <dbReference type="EMBL" id="GGC49122.1"/>
    </source>
</evidence>
<keyword evidence="4" id="KW-0472">Membrane</keyword>
<evidence type="ECO:0000259" key="5">
    <source>
        <dbReference type="PROSITE" id="PS50043"/>
    </source>
</evidence>
<dbReference type="PROSITE" id="PS00622">
    <property type="entry name" value="HTH_LUXR_1"/>
    <property type="match status" value="1"/>
</dbReference>
<dbReference type="EMBL" id="BMIK01000032">
    <property type="protein sequence ID" value="GGC49122.1"/>
    <property type="molecule type" value="Genomic_DNA"/>
</dbReference>
<dbReference type="CDD" id="cd06170">
    <property type="entry name" value="LuxR_C_like"/>
    <property type="match status" value="1"/>
</dbReference>
<dbReference type="SUPFAM" id="SSF46894">
    <property type="entry name" value="C-terminal effector domain of the bipartite response regulators"/>
    <property type="match status" value="1"/>
</dbReference>
<keyword evidence="2" id="KW-0238">DNA-binding</keyword>
<feature type="transmembrane region" description="Helical" evidence="4">
    <location>
        <begin position="12"/>
        <end position="31"/>
    </location>
</feature>
<feature type="transmembrane region" description="Helical" evidence="4">
    <location>
        <begin position="43"/>
        <end position="64"/>
    </location>
</feature>
<dbReference type="InterPro" id="IPR000792">
    <property type="entry name" value="Tscrpt_reg_LuxR_C"/>
</dbReference>
<dbReference type="PANTHER" id="PTHR44688">
    <property type="entry name" value="DNA-BINDING TRANSCRIPTIONAL ACTIVATOR DEVR_DOSR"/>
    <property type="match status" value="1"/>
</dbReference>
<proteinExistence type="predicted"/>
<keyword evidence="4" id="KW-0812">Transmembrane</keyword>
<evidence type="ECO:0000256" key="2">
    <source>
        <dbReference type="ARBA" id="ARBA00023125"/>
    </source>
</evidence>
<dbReference type="RefSeq" id="WP_188753909.1">
    <property type="nucleotide sequence ID" value="NZ_BMIK01000032.1"/>
</dbReference>
<name>A0ABQ1MYR1_9SPHI</name>
<keyword evidence="1" id="KW-0805">Transcription regulation</keyword>
<dbReference type="Pfam" id="PF00196">
    <property type="entry name" value="GerE"/>
    <property type="match status" value="1"/>
</dbReference>
<evidence type="ECO:0000256" key="3">
    <source>
        <dbReference type="ARBA" id="ARBA00023163"/>
    </source>
</evidence>
<sequence>MKSLKLTKSFQRILLYGTVLAVLVFFLKWVQWNFLIIDNAIDIYIGVIAVLFLVLGVWIANQMIKSRTVIVERKVPVSTPRTVFINEDTLRELAISKREYEVLQLLAKGHTNADIATELFVSLSTVKTHVSNLFQKLDVKNRTQAITKSKELNIIP</sequence>
<dbReference type="PRINTS" id="PR00038">
    <property type="entry name" value="HTHLUXR"/>
</dbReference>
<gene>
    <name evidence="6" type="ORF">GCM10011386_46770</name>
</gene>
<protein>
    <submittedName>
        <fullName evidence="6">Helix-turn-helix transcriptional regulator</fullName>
    </submittedName>
</protein>
<evidence type="ECO:0000313" key="7">
    <source>
        <dbReference type="Proteomes" id="UP000597338"/>
    </source>
</evidence>